<keyword evidence="9" id="KW-0902">Two-component regulatory system</keyword>
<gene>
    <name evidence="14" type="ORF">FN924_18055</name>
</gene>
<dbReference type="InterPro" id="IPR050351">
    <property type="entry name" value="BphY/WalK/GraS-like"/>
</dbReference>
<evidence type="ECO:0000256" key="8">
    <source>
        <dbReference type="ARBA" id="ARBA00022840"/>
    </source>
</evidence>
<dbReference type="GO" id="GO:0005524">
    <property type="term" value="F:ATP binding"/>
    <property type="evidence" value="ECO:0007669"/>
    <property type="project" value="UniProtKB-KW"/>
</dbReference>
<feature type="transmembrane region" description="Helical" evidence="12">
    <location>
        <begin position="177"/>
        <end position="196"/>
    </location>
</feature>
<dbReference type="RefSeq" id="WP_143896910.1">
    <property type="nucleotide sequence ID" value="NZ_CP041666.1"/>
</dbReference>
<dbReference type="InterPro" id="IPR005467">
    <property type="entry name" value="His_kinase_dom"/>
</dbReference>
<dbReference type="InterPro" id="IPR036890">
    <property type="entry name" value="HATPase_C_sf"/>
</dbReference>
<comment type="subcellular location">
    <subcellularLocation>
        <location evidence="2">Cell membrane</location>
        <topology evidence="2">Multi-pass membrane protein</topology>
    </subcellularLocation>
</comment>
<dbReference type="AlphaFoldDB" id="A0A516KKJ8"/>
<keyword evidence="12" id="KW-0812">Transmembrane</keyword>
<dbReference type="Pfam" id="PF02518">
    <property type="entry name" value="HATPase_c"/>
    <property type="match status" value="1"/>
</dbReference>
<dbReference type="GO" id="GO:0004721">
    <property type="term" value="F:phosphoprotein phosphatase activity"/>
    <property type="evidence" value="ECO:0007669"/>
    <property type="project" value="TreeGrafter"/>
</dbReference>
<keyword evidence="7 14" id="KW-0418">Kinase</keyword>
<dbReference type="SUPFAM" id="SSF47384">
    <property type="entry name" value="Homodimeric domain of signal transducing histidine kinase"/>
    <property type="match status" value="1"/>
</dbReference>
<feature type="domain" description="Histidine kinase" evidence="13">
    <location>
        <begin position="217"/>
        <end position="432"/>
    </location>
</feature>
<keyword evidence="4" id="KW-0597">Phosphoprotein</keyword>
<dbReference type="InterPro" id="IPR004358">
    <property type="entry name" value="Sig_transdc_His_kin-like_C"/>
</dbReference>
<evidence type="ECO:0000259" key="13">
    <source>
        <dbReference type="PROSITE" id="PS50109"/>
    </source>
</evidence>
<dbReference type="EC" id="2.7.13.3" evidence="3"/>
<keyword evidence="8" id="KW-0067">ATP-binding</keyword>
<dbReference type="CDD" id="cd00082">
    <property type="entry name" value="HisKA"/>
    <property type="match status" value="1"/>
</dbReference>
<proteinExistence type="predicted"/>
<evidence type="ECO:0000313" key="14">
    <source>
        <dbReference type="EMBL" id="QDP41906.1"/>
    </source>
</evidence>
<feature type="transmembrane region" description="Helical" evidence="12">
    <location>
        <begin position="12"/>
        <end position="34"/>
    </location>
</feature>
<feature type="region of interest" description="Disordered" evidence="11">
    <location>
        <begin position="60"/>
        <end position="86"/>
    </location>
</feature>
<dbReference type="SUPFAM" id="SSF55874">
    <property type="entry name" value="ATPase domain of HSP90 chaperone/DNA topoisomerase II/histidine kinase"/>
    <property type="match status" value="1"/>
</dbReference>
<dbReference type="PROSITE" id="PS50109">
    <property type="entry name" value="HIS_KIN"/>
    <property type="match status" value="1"/>
</dbReference>
<protein>
    <recommendedName>
        <fullName evidence="3">histidine kinase</fullName>
        <ecNumber evidence="3">2.7.13.3</ecNumber>
    </recommendedName>
</protein>
<dbReference type="InterPro" id="IPR036097">
    <property type="entry name" value="HisK_dim/P_sf"/>
</dbReference>
<dbReference type="Pfam" id="PF00512">
    <property type="entry name" value="HisKA"/>
    <property type="match status" value="1"/>
</dbReference>
<dbReference type="Proteomes" id="UP000315215">
    <property type="component" value="Chromosome"/>
</dbReference>
<keyword evidence="6" id="KW-0547">Nucleotide-binding</keyword>
<sequence>MFKKKLFRTQQLKFMALNLLAFTIIFSIFGFIIFSQVKSTLYSKTDEELHRLAERIQSEQRFDGIKPGPDGVRDPDQGPDGPPNDFLNPRSIVIDWNEAGEIINEEEIGTVLYENILAHYTLPEENVNTITNTTISESYHFRYLLIEDHNPDDNVAYTQLLVNVDAEQTIIDNFEKIIIICSSIFIMLSITASYLLSKKMMEPIMESWNNQAMFVENASHELRTPLTVIQNKLEQLLTTPQEKISNKFEHIALSLSETRRLTKLTSDLLTLTRADSAETQFTKTSIELDSFIQEVCAPYMEIAESQDKHFWLNLEAPIQLEVDKDRFHQLLVILLDNALKYTSEKDSVGVKTYIEDHKVVLEVRDSGSGIEKENIPYIFDRFYREDKARSRETGGTGLGLSIAQWIIRIHNGTVKVYSDPKKGTVFKLKFPK</sequence>
<comment type="catalytic activity">
    <reaction evidence="1">
        <text>ATP + protein L-histidine = ADP + protein N-phospho-L-histidine.</text>
        <dbReference type="EC" id="2.7.13.3"/>
    </reaction>
</comment>
<dbReference type="PANTHER" id="PTHR45453">
    <property type="entry name" value="PHOSPHATE REGULON SENSOR PROTEIN PHOR"/>
    <property type="match status" value="1"/>
</dbReference>
<evidence type="ECO:0000256" key="4">
    <source>
        <dbReference type="ARBA" id="ARBA00022553"/>
    </source>
</evidence>
<dbReference type="PRINTS" id="PR00344">
    <property type="entry name" value="BCTRLSENSOR"/>
</dbReference>
<evidence type="ECO:0000256" key="11">
    <source>
        <dbReference type="SAM" id="MobiDB-lite"/>
    </source>
</evidence>
<dbReference type="KEGG" id="aqt:FN924_18055"/>
<dbReference type="OrthoDB" id="9813151at2"/>
<dbReference type="GO" id="GO:0000155">
    <property type="term" value="F:phosphorelay sensor kinase activity"/>
    <property type="evidence" value="ECO:0007669"/>
    <property type="project" value="InterPro"/>
</dbReference>
<evidence type="ECO:0000256" key="12">
    <source>
        <dbReference type="SAM" id="Phobius"/>
    </source>
</evidence>
<evidence type="ECO:0000256" key="6">
    <source>
        <dbReference type="ARBA" id="ARBA00022741"/>
    </source>
</evidence>
<evidence type="ECO:0000256" key="1">
    <source>
        <dbReference type="ARBA" id="ARBA00000085"/>
    </source>
</evidence>
<dbReference type="InterPro" id="IPR003594">
    <property type="entry name" value="HATPase_dom"/>
</dbReference>
<evidence type="ECO:0000256" key="3">
    <source>
        <dbReference type="ARBA" id="ARBA00012438"/>
    </source>
</evidence>
<dbReference type="GO" id="GO:0005886">
    <property type="term" value="C:plasma membrane"/>
    <property type="evidence" value="ECO:0007669"/>
    <property type="project" value="UniProtKB-SubCell"/>
</dbReference>
<accession>A0A516KKJ8</accession>
<dbReference type="SMART" id="SM00388">
    <property type="entry name" value="HisKA"/>
    <property type="match status" value="1"/>
</dbReference>
<name>A0A516KKJ8_9BACI</name>
<dbReference type="SMART" id="SM00387">
    <property type="entry name" value="HATPase_c"/>
    <property type="match status" value="1"/>
</dbReference>
<evidence type="ECO:0000256" key="7">
    <source>
        <dbReference type="ARBA" id="ARBA00022777"/>
    </source>
</evidence>
<dbReference type="FunFam" id="1.10.287.130:FF:000001">
    <property type="entry name" value="Two-component sensor histidine kinase"/>
    <property type="match status" value="1"/>
</dbReference>
<evidence type="ECO:0000256" key="2">
    <source>
        <dbReference type="ARBA" id="ARBA00004651"/>
    </source>
</evidence>
<dbReference type="FunFam" id="3.30.565.10:FF:000006">
    <property type="entry name" value="Sensor histidine kinase WalK"/>
    <property type="match status" value="1"/>
</dbReference>
<evidence type="ECO:0000256" key="5">
    <source>
        <dbReference type="ARBA" id="ARBA00022679"/>
    </source>
</evidence>
<reference evidence="14 15" key="1">
    <citation type="submission" date="2019-07" db="EMBL/GenBank/DDBJ databases">
        <authorList>
            <person name="Li J."/>
        </authorList>
    </citation>
    <scope>NUCLEOTIDE SEQUENCE [LARGE SCALE GENOMIC DNA]</scope>
    <source>
        <strain evidence="14 15">TKL69</strain>
    </source>
</reference>
<dbReference type="EMBL" id="CP041666">
    <property type="protein sequence ID" value="QDP41906.1"/>
    <property type="molecule type" value="Genomic_DNA"/>
</dbReference>
<dbReference type="GO" id="GO:0016036">
    <property type="term" value="P:cellular response to phosphate starvation"/>
    <property type="evidence" value="ECO:0007669"/>
    <property type="project" value="TreeGrafter"/>
</dbReference>
<keyword evidence="15" id="KW-1185">Reference proteome</keyword>
<dbReference type="Gene3D" id="1.10.287.130">
    <property type="match status" value="1"/>
</dbReference>
<evidence type="ECO:0000256" key="10">
    <source>
        <dbReference type="ARBA" id="ARBA00023136"/>
    </source>
</evidence>
<organism evidence="14 15">
    <name type="scientific">Radiobacillus deserti</name>
    <dbReference type="NCBI Taxonomy" id="2594883"/>
    <lineage>
        <taxon>Bacteria</taxon>
        <taxon>Bacillati</taxon>
        <taxon>Bacillota</taxon>
        <taxon>Bacilli</taxon>
        <taxon>Bacillales</taxon>
        <taxon>Bacillaceae</taxon>
        <taxon>Radiobacillus</taxon>
    </lineage>
</organism>
<keyword evidence="5" id="KW-0808">Transferase</keyword>
<keyword evidence="10 12" id="KW-0472">Membrane</keyword>
<dbReference type="Gene3D" id="3.30.565.10">
    <property type="entry name" value="Histidine kinase-like ATPase, C-terminal domain"/>
    <property type="match status" value="1"/>
</dbReference>
<evidence type="ECO:0000256" key="9">
    <source>
        <dbReference type="ARBA" id="ARBA00023012"/>
    </source>
</evidence>
<evidence type="ECO:0000313" key="15">
    <source>
        <dbReference type="Proteomes" id="UP000315215"/>
    </source>
</evidence>
<dbReference type="PANTHER" id="PTHR45453:SF1">
    <property type="entry name" value="PHOSPHATE REGULON SENSOR PROTEIN PHOR"/>
    <property type="match status" value="1"/>
</dbReference>
<keyword evidence="12" id="KW-1133">Transmembrane helix</keyword>
<dbReference type="InterPro" id="IPR003661">
    <property type="entry name" value="HisK_dim/P_dom"/>
</dbReference>